<evidence type="ECO:0000313" key="2">
    <source>
        <dbReference type="Proteomes" id="UP001523392"/>
    </source>
</evidence>
<name>A0ABT1D6B4_9PROT</name>
<gene>
    <name evidence="1" type="ORF">JYK14_11680</name>
</gene>
<reference evidence="1 2" key="1">
    <citation type="submission" date="2021-12" db="EMBL/GenBank/DDBJ databases">
        <title>Siccirubricoccus leaddurans sp. nov., a high concentration Zn2+ tolerance bacterium.</title>
        <authorList>
            <person name="Cao Y."/>
        </authorList>
    </citation>
    <scope>NUCLEOTIDE SEQUENCE [LARGE SCALE GENOMIC DNA]</scope>
    <source>
        <strain evidence="1 2">KC 17139</strain>
    </source>
</reference>
<dbReference type="InterPro" id="IPR010865">
    <property type="entry name" value="DUF1499"/>
</dbReference>
<sequence>MSGLAALFGRGTAGLPPPAPVEFGWLKLPASPNTCLAAPPGAHPQAHLLTRPLPIPVEAAWPKLQAVAAGFPRTWKLAEWPERFQAQWVQRTALLNFPDIIAAELTSGPAGTGLFLYSRSLFGHADFGVNRRRVEAWLAALDAELRRG</sequence>
<keyword evidence="2" id="KW-1185">Reference proteome</keyword>
<comment type="caution">
    <text evidence="1">The sequence shown here is derived from an EMBL/GenBank/DDBJ whole genome shotgun (WGS) entry which is preliminary data.</text>
</comment>
<evidence type="ECO:0000313" key="1">
    <source>
        <dbReference type="EMBL" id="MCO6416815.1"/>
    </source>
</evidence>
<proteinExistence type="predicted"/>
<accession>A0ABT1D6B4</accession>
<dbReference type="RefSeq" id="WP_252953445.1">
    <property type="nucleotide sequence ID" value="NZ_JAFIRR010000070.1"/>
</dbReference>
<dbReference type="EMBL" id="JAFIRR010000070">
    <property type="protein sequence ID" value="MCO6416815.1"/>
    <property type="molecule type" value="Genomic_DNA"/>
</dbReference>
<dbReference type="Pfam" id="PF07386">
    <property type="entry name" value="DUF1499"/>
    <property type="match status" value="1"/>
</dbReference>
<dbReference type="Proteomes" id="UP001523392">
    <property type="component" value="Unassembled WGS sequence"/>
</dbReference>
<organism evidence="1 2">
    <name type="scientific">Siccirubricoccus soli</name>
    <dbReference type="NCBI Taxonomy" id="2899147"/>
    <lineage>
        <taxon>Bacteria</taxon>
        <taxon>Pseudomonadati</taxon>
        <taxon>Pseudomonadota</taxon>
        <taxon>Alphaproteobacteria</taxon>
        <taxon>Acetobacterales</taxon>
        <taxon>Roseomonadaceae</taxon>
        <taxon>Siccirubricoccus</taxon>
    </lineage>
</organism>
<protein>
    <submittedName>
        <fullName evidence="1">DUF1499 domain-containing protein</fullName>
    </submittedName>
</protein>